<dbReference type="GO" id="GO:0006611">
    <property type="term" value="P:protein export from nucleus"/>
    <property type="evidence" value="ECO:0007669"/>
    <property type="project" value="InterPro"/>
</dbReference>
<dbReference type="PANTHER" id="PTHR21452:SF4">
    <property type="entry name" value="EXPORTIN-6"/>
    <property type="match status" value="1"/>
</dbReference>
<dbReference type="Pfam" id="PF08389">
    <property type="entry name" value="Xpo1"/>
    <property type="match status" value="1"/>
</dbReference>
<name>A0A151ZAQ3_TIELA</name>
<dbReference type="SUPFAM" id="SSF48371">
    <property type="entry name" value="ARM repeat"/>
    <property type="match status" value="1"/>
</dbReference>
<dbReference type="InterPro" id="IPR013598">
    <property type="entry name" value="Exportin-1/Importin-b-like"/>
</dbReference>
<dbReference type="FunCoup" id="A0A151ZAQ3">
    <property type="interactions" value="260"/>
</dbReference>
<accession>A0A151ZAQ3</accession>
<feature type="domain" description="Exportin-1/Importin-beta-like" evidence="8">
    <location>
        <begin position="100"/>
        <end position="283"/>
    </location>
</feature>
<keyword evidence="5" id="KW-0963">Cytoplasm</keyword>
<evidence type="ECO:0000313" key="10">
    <source>
        <dbReference type="Proteomes" id="UP000076078"/>
    </source>
</evidence>
<evidence type="ECO:0000313" key="9">
    <source>
        <dbReference type="EMBL" id="KYQ91032.1"/>
    </source>
</evidence>
<dbReference type="EMBL" id="LODT01000035">
    <property type="protein sequence ID" value="KYQ91032.1"/>
    <property type="molecule type" value="Genomic_DNA"/>
</dbReference>
<keyword evidence="10" id="KW-1185">Reference proteome</keyword>
<evidence type="ECO:0000256" key="1">
    <source>
        <dbReference type="ARBA" id="ARBA00004123"/>
    </source>
</evidence>
<evidence type="ECO:0000256" key="2">
    <source>
        <dbReference type="ARBA" id="ARBA00004496"/>
    </source>
</evidence>
<comment type="caution">
    <text evidence="9">The sequence shown here is derived from an EMBL/GenBank/DDBJ whole genome shotgun (WGS) entry which is preliminary data.</text>
</comment>
<dbReference type="InParanoid" id="A0A151ZAQ3"/>
<comment type="subcellular location">
    <subcellularLocation>
        <location evidence="2">Cytoplasm</location>
    </subcellularLocation>
    <subcellularLocation>
        <location evidence="1">Nucleus</location>
    </subcellularLocation>
</comment>
<dbReference type="GO" id="GO:0005049">
    <property type="term" value="F:nuclear export signal receptor activity"/>
    <property type="evidence" value="ECO:0007669"/>
    <property type="project" value="InterPro"/>
</dbReference>
<gene>
    <name evidence="9" type="ORF">DLAC_07933</name>
</gene>
<proteinExistence type="inferred from homology"/>
<evidence type="ECO:0000256" key="3">
    <source>
        <dbReference type="ARBA" id="ARBA00009466"/>
    </source>
</evidence>
<evidence type="ECO:0000256" key="7">
    <source>
        <dbReference type="ARBA" id="ARBA00023242"/>
    </source>
</evidence>
<protein>
    <submittedName>
        <fullName evidence="9">Exportin 6</fullName>
    </submittedName>
</protein>
<evidence type="ECO:0000256" key="6">
    <source>
        <dbReference type="ARBA" id="ARBA00022927"/>
    </source>
</evidence>
<reference evidence="9 10" key="1">
    <citation type="submission" date="2015-12" db="EMBL/GenBank/DDBJ databases">
        <title>Dictyostelia acquired genes for synthesis and detection of signals that induce cell-type specialization by lateral gene transfer from prokaryotes.</title>
        <authorList>
            <person name="Gloeckner G."/>
            <person name="Schaap P."/>
        </authorList>
    </citation>
    <scope>NUCLEOTIDE SEQUENCE [LARGE SCALE GENOMIC DNA]</scope>
    <source>
        <strain evidence="9 10">TK</strain>
    </source>
</reference>
<dbReference type="Gene3D" id="1.25.10.10">
    <property type="entry name" value="Leucine-rich Repeat Variant"/>
    <property type="match status" value="1"/>
</dbReference>
<evidence type="ECO:0000256" key="5">
    <source>
        <dbReference type="ARBA" id="ARBA00022490"/>
    </source>
</evidence>
<dbReference type="InterPro" id="IPR011989">
    <property type="entry name" value="ARM-like"/>
</dbReference>
<dbReference type="PANTHER" id="PTHR21452">
    <property type="entry name" value="EXPORTIN-6"/>
    <property type="match status" value="1"/>
</dbReference>
<dbReference type="GO" id="GO:0005737">
    <property type="term" value="C:cytoplasm"/>
    <property type="evidence" value="ECO:0007669"/>
    <property type="project" value="UniProtKB-SubCell"/>
</dbReference>
<organism evidence="9 10">
    <name type="scientific">Tieghemostelium lacteum</name>
    <name type="common">Slime mold</name>
    <name type="synonym">Dictyostelium lacteum</name>
    <dbReference type="NCBI Taxonomy" id="361077"/>
    <lineage>
        <taxon>Eukaryota</taxon>
        <taxon>Amoebozoa</taxon>
        <taxon>Evosea</taxon>
        <taxon>Eumycetozoa</taxon>
        <taxon>Dictyostelia</taxon>
        <taxon>Dictyosteliales</taxon>
        <taxon>Raperosteliaceae</taxon>
        <taxon>Tieghemostelium</taxon>
    </lineage>
</organism>
<dbReference type="AlphaFoldDB" id="A0A151ZAQ3"/>
<dbReference type="Proteomes" id="UP000076078">
    <property type="component" value="Unassembled WGS sequence"/>
</dbReference>
<evidence type="ECO:0000256" key="4">
    <source>
        <dbReference type="ARBA" id="ARBA00022448"/>
    </source>
</evidence>
<sequence length="1045" mass="120290">MDNKTKELELLLNEFFTLEGNNPKRTELDKFLTNYKSQAESFEHAKYYLVHSTNNYVLWFSLLVIEHKVCKAWYTMAPQDQNDTKTYLYETYLKPNNQFPTFINAKLGQILADIGRNEFSPTSATEYISNIANLIRNPVTSLRGVNLLQYISEEFLTTKHFLPQQKKNELKKLLILQVPLVISVLTEYLSNLFAQNAEKKLPFKNNNNNLSSIAHFAVGSPDTNTYTGSFSNETKLLTKAVFDALTSYFQWIPLNELLTPVLLDVLFKYLRLDNNSIPALMCLNEILSKNCVPKEFEEFLMRIFHQIFSLMTDIIANPNLYNSDFLNKFTQFINLFVSNHLRRVENNPNFPISDFLSLLFQYSFLQPSSESFLSCIEIWNKFLDYLITQSTEKSQPAPTKYTDGLLLFQSELVKRTLFSFSKNILSQIDDEEEDIDEEENVETKFDNYIKQCIEVVAKITELYPNKSLENLYPLFTENVTSFFGKTEETIKQGLIMDQNDETLNNLVKDITTILFLFSRLANQFVLSFGPTYIAANFIFQKLLDMCSFSNQNKTFKFGEDWEKLQLQLLNTIRSFNYWLLEYGNQVRTVPSQQPDFDNSISKLITVIGPLFSLGIPEEISICAGKLLMTLVVVSKPINLLQLMDNMIAGIHQVCGPLSPGVQSIIFSAISCTILIPPSNVNLSHQWDVRRPKYSPFIKGITSGYLELKQIPGFIDAKIYDKPEVVQRVHRTLKILKGIIRSVPDLSMAKGILHDAIQDTLPMTLELVGIYSKRPDVLEIILDFFLTLFEQLKTQVGIVFLQQTIAQFIDAVGGGDNLNQMLMNSQTNPMGSNMVSKLLQILAFAIQTSGNSFESLLTNTVDFAMDKIYPCIVNSTSPVLPYFFTLLHCILDNQWKHLKANQTQRLLLTFQNSFCHETNVNLFKQNLDAFEKLKTKVKLYDKIAQMEHIFGCTFITVFFDILIANQQSVQNEDIINTIYHFASVNFDKFFQEFLNSYLLSKQITNEQKSKLLSNFTMDKDQPTFNANMNQFINDYCFYSYLNNNTQ</sequence>
<keyword evidence="6" id="KW-0653">Protein transport</keyword>
<dbReference type="InterPro" id="IPR016024">
    <property type="entry name" value="ARM-type_fold"/>
</dbReference>
<keyword evidence="7" id="KW-0539">Nucleus</keyword>
<dbReference type="OMA" id="KITRFNH"/>
<evidence type="ECO:0000259" key="8">
    <source>
        <dbReference type="Pfam" id="PF08389"/>
    </source>
</evidence>
<dbReference type="InterPro" id="IPR040016">
    <property type="entry name" value="XPO6"/>
</dbReference>
<keyword evidence="4" id="KW-0813">Transport</keyword>
<dbReference type="OrthoDB" id="10261013at2759"/>
<dbReference type="GO" id="GO:0005634">
    <property type="term" value="C:nucleus"/>
    <property type="evidence" value="ECO:0007669"/>
    <property type="project" value="UniProtKB-SubCell"/>
</dbReference>
<comment type="similarity">
    <text evidence="3">Belongs to the exportin family.</text>
</comment>
<dbReference type="STRING" id="361077.A0A151ZAQ3"/>